<feature type="region of interest" description="Disordered" evidence="1">
    <location>
        <begin position="645"/>
        <end position="744"/>
    </location>
</feature>
<sequence>MIPPYNPAYATTQLPHPQQQPNNGQGQGKETTMPMPSLGPAATPSFGLSMNGPTIPLISSSRPDSNFRRLSKYINKESAKKACKTGYGYLAKTGEWVDRMAQPAMPYLAATNPDIAAMYQFQQALGPGLQQQQQQQQLGAAGASDSSSSDSSGFAAVGGLAAAGLAGYAMLQGMGGDGFTSTTDPNSSFDTFTQILAGATQQQAQPDLSALLQGAAGGQQSDLISALLQQQQQQSGDTTASLLGSLVGGIAQGDQADPSQQVMDAIQQQTATSTQTLLAAMQNDPSAAQGQQDFASQLLGALNQQQQQQQPQAQADLLAAIQQQQAASTQALLSVIQGASTNGQNYGSQAFASILQQQQQQQAATTQAFLSTLQQQPQKPAQQTSSAPPQAQPNSTLSPQEHAAYEEQLLNAALQQQQQQYGASRFTSSNPATHSGEAFMHTVPQTSTNHSEPAPTGASQNPYSPSSGLAQDQQPLAHQQTGGPSPNQYTGTTNNDYYPVTPQTHAQAQTYAQQGPSAPISSALPAFNPVATSPQFQQHIPSQLELAPSNHNSQNITLPQQQTQQSSAGHQGAIPQPTAATPFHHFPDDNLAAANIPPLPAGIASQQQQPHPLSHTQQPATSAAAESAGAAVSIVQAAASITPQQQPQHIVSQEMPQVEQSHSASINTSNIPEVTVIQQSSLHGQPAPEINLSPPVKLESNTPQPPPSPSPNTAPLASEPPIPEPPAGPRPPLKTDQPPWTQHHLPKFGIESISLPAGTTLQEASPNTLTGELDAPHGSIAFEVRLLYDPAQIEHETDWLRRAVSTQDFVIIEPYRSYPSPPDFVPSSSSCLPGKETTATREGAKAQAESGAEAATATTADDDDDDLDIIPQSQIHALTLASNTPDDDGDIMALHKLVAVPPPYSSSRTSSSCFNHGLVFSFYAPLLPPPDLDSHPVKRLAATVLGSILWADRSTSCKVVSEKLLGTWVLLTPLNPSPSSPGPSAAVVGVDGTVASSATVVMKRLTGASVGTKNREIDISKEALVQQYETKALRFMEGRRYTYSSDIVNENSDIVGGVYRDDNSKRHGGEEPYLGQERAHFDSNHTRGRFEMYEYLDGSTHLVLTEDDTGSVEVQTIKLTDQGMLVRGRNYMKTA</sequence>
<feature type="region of interest" description="Disordered" evidence="1">
    <location>
        <begin position="547"/>
        <end position="572"/>
    </location>
</feature>
<comment type="caution">
    <text evidence="2">The sequence shown here is derived from an EMBL/GenBank/DDBJ whole genome shotgun (WGS) entry which is preliminary data.</text>
</comment>
<feature type="compositionally biased region" description="Pro residues" evidence="1">
    <location>
        <begin position="703"/>
        <end position="732"/>
    </location>
</feature>
<accession>A0ABR1RDZ5</accession>
<evidence type="ECO:0000313" key="2">
    <source>
        <dbReference type="EMBL" id="KAK8008448.1"/>
    </source>
</evidence>
<feature type="compositionally biased region" description="Low complexity" evidence="1">
    <location>
        <begin position="591"/>
        <end position="604"/>
    </location>
</feature>
<feature type="compositionally biased region" description="Polar residues" evidence="1">
    <location>
        <begin position="549"/>
        <end position="559"/>
    </location>
</feature>
<feature type="compositionally biased region" description="Polar residues" evidence="1">
    <location>
        <begin position="605"/>
        <end position="619"/>
    </location>
</feature>
<name>A0ABR1RDZ5_9PEZI</name>
<keyword evidence="3" id="KW-1185">Reference proteome</keyword>
<feature type="compositionally biased region" description="Polar residues" evidence="1">
    <location>
        <begin position="645"/>
        <end position="683"/>
    </location>
</feature>
<proteinExistence type="predicted"/>
<feature type="region of interest" description="Disordered" evidence="1">
    <location>
        <begin position="822"/>
        <end position="865"/>
    </location>
</feature>
<feature type="region of interest" description="Disordered" evidence="1">
    <location>
        <begin position="414"/>
        <end position="500"/>
    </location>
</feature>
<evidence type="ECO:0000313" key="3">
    <source>
        <dbReference type="Proteomes" id="UP001396898"/>
    </source>
</evidence>
<feature type="region of interest" description="Disordered" evidence="1">
    <location>
        <begin position="591"/>
        <end position="625"/>
    </location>
</feature>
<feature type="compositionally biased region" description="Polar residues" evidence="1">
    <location>
        <begin position="443"/>
        <end position="496"/>
    </location>
</feature>
<reference evidence="2 3" key="1">
    <citation type="submission" date="2023-01" db="EMBL/GenBank/DDBJ databases">
        <title>Analysis of 21 Apiospora genomes using comparative genomics revels a genus with tremendous synthesis potential of carbohydrate active enzymes and secondary metabolites.</title>
        <authorList>
            <person name="Sorensen T."/>
        </authorList>
    </citation>
    <scope>NUCLEOTIDE SEQUENCE [LARGE SCALE GENOMIC DNA]</scope>
    <source>
        <strain evidence="2 3">CBS 20057</strain>
    </source>
</reference>
<feature type="region of interest" description="Disordered" evidence="1">
    <location>
        <begin position="1"/>
        <end position="44"/>
    </location>
</feature>
<dbReference type="EMBL" id="JAQQWI010000016">
    <property type="protein sequence ID" value="KAK8008448.1"/>
    <property type="molecule type" value="Genomic_DNA"/>
</dbReference>
<feature type="region of interest" description="Disordered" evidence="1">
    <location>
        <begin position="372"/>
        <end position="400"/>
    </location>
</feature>
<protein>
    <submittedName>
        <fullName evidence="2">Uncharacterized protein</fullName>
    </submittedName>
</protein>
<organism evidence="2 3">
    <name type="scientific">Apiospora marii</name>
    <dbReference type="NCBI Taxonomy" id="335849"/>
    <lineage>
        <taxon>Eukaryota</taxon>
        <taxon>Fungi</taxon>
        <taxon>Dikarya</taxon>
        <taxon>Ascomycota</taxon>
        <taxon>Pezizomycotina</taxon>
        <taxon>Sordariomycetes</taxon>
        <taxon>Xylariomycetidae</taxon>
        <taxon>Amphisphaeriales</taxon>
        <taxon>Apiosporaceae</taxon>
        <taxon>Apiospora</taxon>
    </lineage>
</organism>
<feature type="compositionally biased region" description="Low complexity" evidence="1">
    <location>
        <begin position="372"/>
        <end position="395"/>
    </location>
</feature>
<evidence type="ECO:0000256" key="1">
    <source>
        <dbReference type="SAM" id="MobiDB-lite"/>
    </source>
</evidence>
<gene>
    <name evidence="2" type="ORF">PG991_010999</name>
</gene>
<feature type="compositionally biased region" description="Low complexity" evidence="1">
    <location>
        <begin position="560"/>
        <end position="572"/>
    </location>
</feature>
<dbReference type="Proteomes" id="UP001396898">
    <property type="component" value="Unassembled WGS sequence"/>
</dbReference>